<reference evidence="14 15" key="1">
    <citation type="submission" date="2022-06" db="EMBL/GenBank/DDBJ databases">
        <title>Rhizosaccharibacter gen. nov. sp. nov. KSS12, endophytic bacteria isolated from sugarcane.</title>
        <authorList>
            <person name="Pitiwittayakul N."/>
        </authorList>
    </citation>
    <scope>NUCLEOTIDE SEQUENCE [LARGE SCALE GENOMIC DNA]</scope>
    <source>
        <strain evidence="14 15">KSS12</strain>
    </source>
</reference>
<dbReference type="Gene3D" id="3.40.640.10">
    <property type="entry name" value="Type I PLP-dependent aspartate aminotransferase-like (Major domain)"/>
    <property type="match status" value="1"/>
</dbReference>
<evidence type="ECO:0000256" key="7">
    <source>
        <dbReference type="ARBA" id="ARBA00022723"/>
    </source>
</evidence>
<dbReference type="PROSITE" id="PS00595">
    <property type="entry name" value="AA_TRANSFER_CLASS_5"/>
    <property type="match status" value="1"/>
</dbReference>
<sequence length="383" mass="40389">MIYLDNQATTACDPRVTARMLPWFERFFGNPHSVDHPAGREAAAAVEEARGEVAAILGADPRELVFTSGATEANNLAIKGAARHARATGDGRRRIVTVGTEHKCVLESVLDLAGEGFEPVVLPVDADGRLDPDRLRDALREPTLLVSIMLVNNETGVVQDLNTLGPIVRNAGALLHSDLAQAVGKLPVAVSGLDLASLSAHKLYGPKGIGALWVRRRPRVRLTPLFSGGGQERGLRSGTLPAPLIVGFGEACRLAGLEGEAERARIGALRDALLVRLRRDIPGLAVNGSLRHRVAGNLNLRFPERSAADIMAAVPELCLSTGSACSAAEVTPSHVLSAMGLSAAEAARSLRLGIGRFTSAAELERAAELLCRACAAVPERLPA</sequence>
<dbReference type="RefSeq" id="WP_422920520.1">
    <property type="nucleotide sequence ID" value="NZ_JAMZEJ010000008.1"/>
</dbReference>
<evidence type="ECO:0000256" key="12">
    <source>
        <dbReference type="RuleBase" id="RU004504"/>
    </source>
</evidence>
<keyword evidence="6" id="KW-0808">Transferase</keyword>
<dbReference type="InterPro" id="IPR016454">
    <property type="entry name" value="Cysteine_dSase"/>
</dbReference>
<keyword evidence="7" id="KW-0479">Metal-binding</keyword>
<dbReference type="Pfam" id="PF00266">
    <property type="entry name" value="Aminotran_5"/>
    <property type="match status" value="1"/>
</dbReference>
<evidence type="ECO:0000256" key="1">
    <source>
        <dbReference type="ARBA" id="ARBA00001933"/>
    </source>
</evidence>
<comment type="similarity">
    <text evidence="3">Belongs to the class-V pyridoxal-phosphate-dependent aminotransferase family. NifS/IscS subfamily.</text>
</comment>
<dbReference type="EC" id="2.8.1.7" evidence="4"/>
<dbReference type="Gene3D" id="3.90.1150.10">
    <property type="entry name" value="Aspartate Aminotransferase, domain 1"/>
    <property type="match status" value="1"/>
</dbReference>
<organism evidence="14 15">
    <name type="scientific">Rhizosaccharibacter radicis</name>
    <dbReference type="NCBI Taxonomy" id="2782605"/>
    <lineage>
        <taxon>Bacteria</taxon>
        <taxon>Pseudomonadati</taxon>
        <taxon>Pseudomonadota</taxon>
        <taxon>Alphaproteobacteria</taxon>
        <taxon>Acetobacterales</taxon>
        <taxon>Acetobacteraceae</taxon>
        <taxon>Rhizosaccharibacter</taxon>
    </lineage>
</organism>
<evidence type="ECO:0000256" key="2">
    <source>
        <dbReference type="ARBA" id="ARBA00003120"/>
    </source>
</evidence>
<dbReference type="EMBL" id="JAMZEJ010000008">
    <property type="protein sequence ID" value="MCQ8241763.1"/>
    <property type="molecule type" value="Genomic_DNA"/>
</dbReference>
<dbReference type="PANTHER" id="PTHR11601:SF34">
    <property type="entry name" value="CYSTEINE DESULFURASE"/>
    <property type="match status" value="1"/>
</dbReference>
<evidence type="ECO:0000256" key="4">
    <source>
        <dbReference type="ARBA" id="ARBA00012239"/>
    </source>
</evidence>
<evidence type="ECO:0000256" key="9">
    <source>
        <dbReference type="ARBA" id="ARBA00023004"/>
    </source>
</evidence>
<evidence type="ECO:0000256" key="11">
    <source>
        <dbReference type="ARBA" id="ARBA00050776"/>
    </source>
</evidence>
<dbReference type="InterPro" id="IPR020578">
    <property type="entry name" value="Aminotrans_V_PyrdxlP_BS"/>
</dbReference>
<dbReference type="InterPro" id="IPR000192">
    <property type="entry name" value="Aminotrans_V_dom"/>
</dbReference>
<keyword evidence="15" id="KW-1185">Reference proteome</keyword>
<dbReference type="SUPFAM" id="SSF53383">
    <property type="entry name" value="PLP-dependent transferases"/>
    <property type="match status" value="1"/>
</dbReference>
<comment type="function">
    <text evidence="2">Catalyzes the removal of elemental sulfur atoms from cysteine to produce alanine. Seems to participate in the biosynthesis of the nitrogenase metalloclusters by providing the inorganic sulfur required for the Fe-S core formation.</text>
</comment>
<keyword evidence="10" id="KW-0411">Iron-sulfur</keyword>
<dbReference type="InterPro" id="IPR015424">
    <property type="entry name" value="PyrdxlP-dep_Trfase"/>
</dbReference>
<evidence type="ECO:0000313" key="15">
    <source>
        <dbReference type="Proteomes" id="UP001524547"/>
    </source>
</evidence>
<comment type="caution">
    <text evidence="14">The sequence shown here is derived from an EMBL/GenBank/DDBJ whole genome shotgun (WGS) entry which is preliminary data.</text>
</comment>
<dbReference type="PIRSF" id="PIRSF005572">
    <property type="entry name" value="NifS"/>
    <property type="match status" value="1"/>
</dbReference>
<evidence type="ECO:0000256" key="6">
    <source>
        <dbReference type="ARBA" id="ARBA00022679"/>
    </source>
</evidence>
<dbReference type="InterPro" id="IPR015421">
    <property type="entry name" value="PyrdxlP-dep_Trfase_major"/>
</dbReference>
<keyword evidence="9" id="KW-0408">Iron</keyword>
<evidence type="ECO:0000256" key="3">
    <source>
        <dbReference type="ARBA" id="ARBA00006490"/>
    </source>
</evidence>
<dbReference type="GO" id="GO:0008483">
    <property type="term" value="F:transaminase activity"/>
    <property type="evidence" value="ECO:0007669"/>
    <property type="project" value="UniProtKB-KW"/>
</dbReference>
<dbReference type="Proteomes" id="UP001524547">
    <property type="component" value="Unassembled WGS sequence"/>
</dbReference>
<accession>A0ABT1VZI6</accession>
<proteinExistence type="inferred from homology"/>
<dbReference type="PANTHER" id="PTHR11601">
    <property type="entry name" value="CYSTEINE DESULFURYLASE FAMILY MEMBER"/>
    <property type="match status" value="1"/>
</dbReference>
<evidence type="ECO:0000256" key="8">
    <source>
        <dbReference type="ARBA" id="ARBA00022898"/>
    </source>
</evidence>
<evidence type="ECO:0000256" key="5">
    <source>
        <dbReference type="ARBA" id="ARBA00013558"/>
    </source>
</evidence>
<evidence type="ECO:0000313" key="14">
    <source>
        <dbReference type="EMBL" id="MCQ8241763.1"/>
    </source>
</evidence>
<protein>
    <recommendedName>
        <fullName evidence="5">Cysteine desulfurase</fullName>
        <ecNumber evidence="4">2.8.1.7</ecNumber>
    </recommendedName>
</protein>
<keyword evidence="8" id="KW-0663">Pyridoxal phosphate</keyword>
<comment type="cofactor">
    <cofactor evidence="1 12">
        <name>pyridoxal 5'-phosphate</name>
        <dbReference type="ChEBI" id="CHEBI:597326"/>
    </cofactor>
</comment>
<name>A0ABT1VZI6_9PROT</name>
<feature type="domain" description="Aminotransferase class V" evidence="13">
    <location>
        <begin position="2"/>
        <end position="365"/>
    </location>
</feature>
<evidence type="ECO:0000256" key="10">
    <source>
        <dbReference type="ARBA" id="ARBA00023014"/>
    </source>
</evidence>
<evidence type="ECO:0000259" key="13">
    <source>
        <dbReference type="Pfam" id="PF00266"/>
    </source>
</evidence>
<gene>
    <name evidence="14" type="ORF">NFI88_13055</name>
</gene>
<keyword evidence="14" id="KW-0032">Aminotransferase</keyword>
<dbReference type="InterPro" id="IPR015422">
    <property type="entry name" value="PyrdxlP-dep_Trfase_small"/>
</dbReference>
<comment type="catalytic activity">
    <reaction evidence="11">
        <text>(sulfur carrier)-H + L-cysteine = (sulfur carrier)-SH + L-alanine</text>
        <dbReference type="Rhea" id="RHEA:43892"/>
        <dbReference type="Rhea" id="RHEA-COMP:14737"/>
        <dbReference type="Rhea" id="RHEA-COMP:14739"/>
        <dbReference type="ChEBI" id="CHEBI:29917"/>
        <dbReference type="ChEBI" id="CHEBI:35235"/>
        <dbReference type="ChEBI" id="CHEBI:57972"/>
        <dbReference type="ChEBI" id="CHEBI:64428"/>
        <dbReference type="EC" id="2.8.1.7"/>
    </reaction>
</comment>